<evidence type="ECO:0000313" key="12">
    <source>
        <dbReference type="EMBL" id="ELA08343.1"/>
    </source>
</evidence>
<dbReference type="GO" id="GO:0005737">
    <property type="term" value="C:cytoplasm"/>
    <property type="evidence" value="ECO:0007669"/>
    <property type="project" value="UniProtKB-SubCell"/>
</dbReference>
<dbReference type="InterPro" id="IPR058240">
    <property type="entry name" value="rSAM_sf"/>
</dbReference>
<evidence type="ECO:0000256" key="10">
    <source>
        <dbReference type="RuleBase" id="RU364116"/>
    </source>
</evidence>
<comment type="function">
    <text evidence="10">Probably acts as a heme chaperone, transferring heme to an unknown acceptor. Binds one molecule of heme per monomer, possibly covalently. Binds 1 [4Fe-4S] cluster. The cluster is coordinated with 3 cysteines and an exchangeable S-adenosyl-L-methionine.</text>
</comment>
<dbReference type="NCBIfam" id="TIGR00539">
    <property type="entry name" value="hemN_rel"/>
    <property type="match status" value="1"/>
</dbReference>
<dbReference type="InterPro" id="IPR007197">
    <property type="entry name" value="rSAM"/>
</dbReference>
<comment type="cofactor">
    <cofactor evidence="1">
        <name>[4Fe-4S] cluster</name>
        <dbReference type="ChEBI" id="CHEBI:49883"/>
    </cofactor>
</comment>
<name>L2F7A6_9GAMM</name>
<keyword evidence="4 10" id="KW-0349">Heme</keyword>
<dbReference type="SFLD" id="SFLDF00288">
    <property type="entry name" value="HemN-like__clustered_with_nucl"/>
    <property type="match status" value="1"/>
</dbReference>
<dbReference type="PANTHER" id="PTHR13932">
    <property type="entry name" value="COPROPORPHYRINIGEN III OXIDASE"/>
    <property type="match status" value="1"/>
</dbReference>
<dbReference type="SUPFAM" id="SSF102114">
    <property type="entry name" value="Radical SAM enzymes"/>
    <property type="match status" value="1"/>
</dbReference>
<dbReference type="PROSITE" id="PS51918">
    <property type="entry name" value="RADICAL_SAM"/>
    <property type="match status" value="1"/>
</dbReference>
<evidence type="ECO:0000256" key="1">
    <source>
        <dbReference type="ARBA" id="ARBA00001966"/>
    </source>
</evidence>
<keyword evidence="13" id="KW-1185">Reference proteome</keyword>
<dbReference type="InterPro" id="IPR010723">
    <property type="entry name" value="HemN_C"/>
</dbReference>
<evidence type="ECO:0000259" key="11">
    <source>
        <dbReference type="PROSITE" id="PS51918"/>
    </source>
</evidence>
<dbReference type="eggNOG" id="COG0635">
    <property type="taxonomic scope" value="Bacteria"/>
</dbReference>
<evidence type="ECO:0000256" key="7">
    <source>
        <dbReference type="ARBA" id="ARBA00023004"/>
    </source>
</evidence>
<accession>L2F7A6</accession>
<evidence type="ECO:0000256" key="2">
    <source>
        <dbReference type="ARBA" id="ARBA00006100"/>
    </source>
</evidence>
<organism evidence="12 13">
    <name type="scientific">Moraxella macacae 0408225</name>
    <dbReference type="NCBI Taxonomy" id="1230338"/>
    <lineage>
        <taxon>Bacteria</taxon>
        <taxon>Pseudomonadati</taxon>
        <taxon>Pseudomonadota</taxon>
        <taxon>Gammaproteobacteria</taxon>
        <taxon>Moraxellales</taxon>
        <taxon>Moraxellaceae</taxon>
        <taxon>Moraxella</taxon>
    </lineage>
</organism>
<dbReference type="Gene3D" id="3.20.20.70">
    <property type="entry name" value="Aldolase class I"/>
    <property type="match status" value="1"/>
</dbReference>
<dbReference type="AlphaFoldDB" id="L2F7A6"/>
<dbReference type="GO" id="GO:0006779">
    <property type="term" value="P:porphyrin-containing compound biosynthetic process"/>
    <property type="evidence" value="ECO:0007669"/>
    <property type="project" value="InterPro"/>
</dbReference>
<keyword evidence="9 10" id="KW-0143">Chaperone</keyword>
<evidence type="ECO:0000256" key="9">
    <source>
        <dbReference type="ARBA" id="ARBA00023186"/>
    </source>
</evidence>
<dbReference type="GO" id="GO:0046872">
    <property type="term" value="F:metal ion binding"/>
    <property type="evidence" value="ECO:0007669"/>
    <property type="project" value="UniProtKB-UniRule"/>
</dbReference>
<evidence type="ECO:0000256" key="6">
    <source>
        <dbReference type="ARBA" id="ARBA00022723"/>
    </source>
</evidence>
<dbReference type="SFLD" id="SFLDF00562">
    <property type="entry name" value="HemN-like__clustered_with_heat"/>
    <property type="match status" value="1"/>
</dbReference>
<dbReference type="SFLD" id="SFLDS00029">
    <property type="entry name" value="Radical_SAM"/>
    <property type="match status" value="1"/>
</dbReference>
<keyword evidence="7 10" id="KW-0408">Iron</keyword>
<evidence type="ECO:0000256" key="5">
    <source>
        <dbReference type="ARBA" id="ARBA00022691"/>
    </source>
</evidence>
<dbReference type="GO" id="GO:0051539">
    <property type="term" value="F:4 iron, 4 sulfur cluster binding"/>
    <property type="evidence" value="ECO:0007669"/>
    <property type="project" value="UniProtKB-UniRule"/>
</dbReference>
<dbReference type="SMART" id="SM00729">
    <property type="entry name" value="Elp3"/>
    <property type="match status" value="1"/>
</dbReference>
<dbReference type="Proteomes" id="UP000023795">
    <property type="component" value="Unassembled WGS sequence"/>
</dbReference>
<dbReference type="InterPro" id="IPR034505">
    <property type="entry name" value="Coproporphyrinogen-III_oxidase"/>
</dbReference>
<evidence type="ECO:0000313" key="13">
    <source>
        <dbReference type="Proteomes" id="UP000023795"/>
    </source>
</evidence>
<dbReference type="PANTHER" id="PTHR13932:SF5">
    <property type="entry name" value="RADICAL S-ADENOSYL METHIONINE DOMAIN-CONTAINING PROTEIN 1, MITOCHONDRIAL"/>
    <property type="match status" value="1"/>
</dbReference>
<protein>
    <recommendedName>
        <fullName evidence="3 10">Heme chaperone HemW</fullName>
    </recommendedName>
</protein>
<reference evidence="12 13" key="1">
    <citation type="journal article" date="2013" name="Genome Announc.">
        <title>Genome Sequence of Moraxella macacae 0408225, a Novel Bacterial Species Isolated from a Cynomolgus Macaque with Epistaxis.</title>
        <authorList>
            <person name="Ladner J.T."/>
            <person name="Whitehouse C.A."/>
            <person name="Koroleva G.I."/>
            <person name="Palacios G.F."/>
        </authorList>
    </citation>
    <scope>NUCLEOTIDE SEQUENCE [LARGE SCALE GENOMIC DNA]</scope>
    <source>
        <strain evidence="12 13">0408225</strain>
    </source>
</reference>
<keyword evidence="5 10" id="KW-0949">S-adenosyl-L-methionine</keyword>
<comment type="subcellular location">
    <subcellularLocation>
        <location evidence="10">Cytoplasm</location>
    </subcellularLocation>
</comment>
<dbReference type="Pfam" id="PF06969">
    <property type="entry name" value="HemN_C"/>
    <property type="match status" value="1"/>
</dbReference>
<keyword evidence="10" id="KW-0004">4Fe-4S</keyword>
<dbReference type="GO" id="GO:0004109">
    <property type="term" value="F:coproporphyrinogen oxidase activity"/>
    <property type="evidence" value="ECO:0007669"/>
    <property type="project" value="InterPro"/>
</dbReference>
<dbReference type="PATRIC" id="fig|1230338.3.peg.1544"/>
<keyword evidence="10" id="KW-0963">Cytoplasm</keyword>
<sequence>MPTNTLNINKIPLSLYIHIPWCIKKCPYCDFNSHQPKSVIDFNGYVRCLLNDLDGQLAWVQQREITSIFIGGGTPSLLPIKQYRQLFYGIKSRLTLANDCEITMEANPATVEHAPFVDYLATGINRLSLGVQSFDSEKLQALGRIHNRQQAITAIKNAKQAGFTHLNIDLMHGLPNQNLNQALDDLHQAVDLGIAHLSWYQLTIEPNTIFYRNTPILPEDDVLIDIFEQGSKFLLNNYFSQYEVSAWTSENNPQPCRHNMNYWQFGDYLAIGAGAHGKISTPDGIFRFNKSRLPKDYASNQATIGWQKIHNDDMAFEFMMNGLRLKKGIAKHYWQERTGQDWQAIAPTLSKLQQQGLMHIDDAIYGNIQCSDKGFLFLNQVLTEFL</sequence>
<comment type="caution">
    <text evidence="12">The sequence shown here is derived from an EMBL/GenBank/DDBJ whole genome shotgun (WGS) entry which is preliminary data.</text>
</comment>
<dbReference type="Pfam" id="PF04055">
    <property type="entry name" value="Radical_SAM"/>
    <property type="match status" value="1"/>
</dbReference>
<dbReference type="EMBL" id="ANIN01000002">
    <property type="protein sequence ID" value="ELA08343.1"/>
    <property type="molecule type" value="Genomic_DNA"/>
</dbReference>
<dbReference type="InterPro" id="IPR004559">
    <property type="entry name" value="HemW-like"/>
</dbReference>
<comment type="similarity">
    <text evidence="2">Belongs to the anaerobic coproporphyrinogen-III oxidase family. HemW subfamily.</text>
</comment>
<keyword evidence="8 10" id="KW-0411">Iron-sulfur</keyword>
<proteinExistence type="inferred from homology"/>
<feature type="domain" description="Radical SAM core" evidence="11">
    <location>
        <begin position="7"/>
        <end position="240"/>
    </location>
</feature>
<dbReference type="STRING" id="1230338.MOMA_07266"/>
<keyword evidence="6 10" id="KW-0479">Metal-binding</keyword>
<dbReference type="RefSeq" id="WP_009501896.1">
    <property type="nucleotide sequence ID" value="NZ_ANIN01000002.1"/>
</dbReference>
<evidence type="ECO:0000256" key="3">
    <source>
        <dbReference type="ARBA" id="ARBA00017228"/>
    </source>
</evidence>
<dbReference type="CDD" id="cd01335">
    <property type="entry name" value="Radical_SAM"/>
    <property type="match status" value="1"/>
</dbReference>
<dbReference type="InterPro" id="IPR013785">
    <property type="entry name" value="Aldolase_TIM"/>
</dbReference>
<dbReference type="OrthoDB" id="9808022at2"/>
<dbReference type="InterPro" id="IPR006638">
    <property type="entry name" value="Elp3/MiaA/NifB-like_rSAM"/>
</dbReference>
<evidence type="ECO:0000256" key="8">
    <source>
        <dbReference type="ARBA" id="ARBA00023014"/>
    </source>
</evidence>
<gene>
    <name evidence="12" type="ORF">MOMA_07266</name>
</gene>
<evidence type="ECO:0000256" key="4">
    <source>
        <dbReference type="ARBA" id="ARBA00022617"/>
    </source>
</evidence>
<dbReference type="SFLD" id="SFLDG01065">
    <property type="entry name" value="anaerobic_coproporphyrinogen-I"/>
    <property type="match status" value="1"/>
</dbReference>